<proteinExistence type="predicted"/>
<evidence type="ECO:0000256" key="2">
    <source>
        <dbReference type="ARBA" id="ARBA00023287"/>
    </source>
</evidence>
<keyword evidence="3" id="KW-0472">Membrane</keyword>
<dbReference type="InterPro" id="IPR012902">
    <property type="entry name" value="N_methyl_site"/>
</dbReference>
<dbReference type="GO" id="GO:0009986">
    <property type="term" value="C:cell surface"/>
    <property type="evidence" value="ECO:0007669"/>
    <property type="project" value="UniProtKB-SubCell"/>
</dbReference>
<dbReference type="GO" id="GO:0030420">
    <property type="term" value="P:establishment of competence for transformation"/>
    <property type="evidence" value="ECO:0007669"/>
    <property type="project" value="UniProtKB-KW"/>
</dbReference>
<protein>
    <recommendedName>
        <fullName evidence="6">Prepilin-type N-terminal cleavage/methylation domain-containing protein</fullName>
    </recommendedName>
</protein>
<comment type="subcellular location">
    <subcellularLocation>
        <location evidence="1">Cell surface</location>
    </subcellularLocation>
</comment>
<evidence type="ECO:0000256" key="3">
    <source>
        <dbReference type="SAM" id="Phobius"/>
    </source>
</evidence>
<evidence type="ECO:0000313" key="5">
    <source>
        <dbReference type="Proteomes" id="UP000095209"/>
    </source>
</evidence>
<keyword evidence="2" id="KW-0178">Competence</keyword>
<feature type="transmembrane region" description="Helical" evidence="3">
    <location>
        <begin position="12"/>
        <end position="33"/>
    </location>
</feature>
<dbReference type="Pfam" id="PF07963">
    <property type="entry name" value="N_methyl"/>
    <property type="match status" value="1"/>
</dbReference>
<reference evidence="4 5" key="1">
    <citation type="submission" date="2016-08" db="EMBL/GenBank/DDBJ databases">
        <title>Genome of Bacillus solimangrovi GH2-4.</title>
        <authorList>
            <person name="Lim S."/>
            <person name="Kim B.-C."/>
        </authorList>
    </citation>
    <scope>NUCLEOTIDE SEQUENCE [LARGE SCALE GENOMIC DNA]</scope>
    <source>
        <strain evidence="4 5">GH2-4</strain>
    </source>
</reference>
<dbReference type="PROSITE" id="PS00409">
    <property type="entry name" value="PROKAR_NTER_METHYL"/>
    <property type="match status" value="1"/>
</dbReference>
<dbReference type="InterPro" id="IPR045584">
    <property type="entry name" value="Pilin-like"/>
</dbReference>
<evidence type="ECO:0000313" key="4">
    <source>
        <dbReference type="EMBL" id="OEH92138.1"/>
    </source>
</evidence>
<dbReference type="SUPFAM" id="SSF54523">
    <property type="entry name" value="Pili subunits"/>
    <property type="match status" value="1"/>
</dbReference>
<keyword evidence="3" id="KW-1133">Transmembrane helix</keyword>
<comment type="caution">
    <text evidence="4">The sequence shown here is derived from an EMBL/GenBank/DDBJ whole genome shotgun (WGS) entry which is preliminary data.</text>
</comment>
<dbReference type="Gene3D" id="3.30.700.10">
    <property type="entry name" value="Glycoprotein, Type 4 Pilin"/>
    <property type="match status" value="1"/>
</dbReference>
<dbReference type="NCBIfam" id="TIGR02532">
    <property type="entry name" value="IV_pilin_GFxxxE"/>
    <property type="match status" value="1"/>
</dbReference>
<organism evidence="4 5">
    <name type="scientific">Bacillus solimangrovi</name>
    <dbReference type="NCBI Taxonomy" id="1305675"/>
    <lineage>
        <taxon>Bacteria</taxon>
        <taxon>Bacillati</taxon>
        <taxon>Bacillota</taxon>
        <taxon>Bacilli</taxon>
        <taxon>Bacillales</taxon>
        <taxon>Bacillaceae</taxon>
        <taxon>Bacillus</taxon>
    </lineage>
</organism>
<dbReference type="AlphaFoldDB" id="A0A1E5LDH2"/>
<evidence type="ECO:0008006" key="6">
    <source>
        <dbReference type="Google" id="ProtNLM"/>
    </source>
</evidence>
<dbReference type="EMBL" id="MJEH01000033">
    <property type="protein sequence ID" value="OEH92138.1"/>
    <property type="molecule type" value="Genomic_DNA"/>
</dbReference>
<dbReference type="RefSeq" id="WP_069717679.1">
    <property type="nucleotide sequence ID" value="NZ_MJEH01000033.1"/>
</dbReference>
<evidence type="ECO:0000256" key="1">
    <source>
        <dbReference type="ARBA" id="ARBA00004241"/>
    </source>
</evidence>
<keyword evidence="3" id="KW-0812">Transmembrane</keyword>
<dbReference type="Proteomes" id="UP000095209">
    <property type="component" value="Unassembled WGS sequence"/>
</dbReference>
<keyword evidence="5" id="KW-1185">Reference proteome</keyword>
<name>A0A1E5LDH2_9BACI</name>
<accession>A0A1E5LDH2</accession>
<dbReference type="STRING" id="1305675.BFG57_02370"/>
<sequence length="117" mass="13473">MFEIFNKGFTLIEMLLVLAILSILISIVVIFSVDYIEKTEEEVCELNRRQLVNKYQSYLMLEGTEHSESTLKQYLQENVIDGCPINGKIDYTNKEIQCSVHTIINDDVENEEGVPIL</sequence>
<gene>
    <name evidence="4" type="ORF">BFG57_02370</name>
</gene>